<evidence type="ECO:0000256" key="8">
    <source>
        <dbReference type="ARBA" id="ARBA00023157"/>
    </source>
</evidence>
<accession>A0AAN8G429</accession>
<evidence type="ECO:0000256" key="2">
    <source>
        <dbReference type="ARBA" id="ARBA00004319"/>
    </source>
</evidence>
<dbReference type="PANTHER" id="PTHR18929">
    <property type="entry name" value="PROTEIN DISULFIDE ISOMERASE"/>
    <property type="match status" value="1"/>
</dbReference>
<feature type="signal peptide" evidence="13">
    <location>
        <begin position="1"/>
        <end position="20"/>
    </location>
</feature>
<evidence type="ECO:0000256" key="10">
    <source>
        <dbReference type="ARBA" id="ARBA00023284"/>
    </source>
</evidence>
<organism evidence="15 16">
    <name type="scientific">Patella caerulea</name>
    <name type="common">Rayed Mediterranean limpet</name>
    <dbReference type="NCBI Taxonomy" id="87958"/>
    <lineage>
        <taxon>Eukaryota</taxon>
        <taxon>Metazoa</taxon>
        <taxon>Spiralia</taxon>
        <taxon>Lophotrochozoa</taxon>
        <taxon>Mollusca</taxon>
        <taxon>Gastropoda</taxon>
        <taxon>Patellogastropoda</taxon>
        <taxon>Patelloidea</taxon>
        <taxon>Patellidae</taxon>
        <taxon>Patella</taxon>
    </lineage>
</organism>
<dbReference type="CDD" id="cd02995">
    <property type="entry name" value="PDI_a_PDI_a'_C"/>
    <property type="match status" value="1"/>
</dbReference>
<feature type="disulfide bond" description="Redox-active" evidence="11">
    <location>
        <begin position="187"/>
        <end position="190"/>
    </location>
</feature>
<keyword evidence="8 11" id="KW-1015">Disulfide bond</keyword>
<dbReference type="GO" id="GO:0009986">
    <property type="term" value="C:cell surface"/>
    <property type="evidence" value="ECO:0007669"/>
    <property type="project" value="TreeGrafter"/>
</dbReference>
<keyword evidence="9 13" id="KW-0413">Isomerase</keyword>
<feature type="disulfide bond" description="Redox-active" evidence="11">
    <location>
        <begin position="535"/>
        <end position="538"/>
    </location>
</feature>
<dbReference type="InterPro" id="IPR005788">
    <property type="entry name" value="PDI_thioredoxin-like_dom"/>
</dbReference>
<dbReference type="Gene3D" id="3.40.30.10">
    <property type="entry name" value="Glutaredoxin"/>
    <property type="match status" value="5"/>
</dbReference>
<dbReference type="InterPro" id="IPR005792">
    <property type="entry name" value="Prot_disulphide_isomerase"/>
</dbReference>
<comment type="similarity">
    <text evidence="3 12">Belongs to the protein disulfide isomerase family.</text>
</comment>
<gene>
    <name evidence="15" type="ORF">SNE40_022458</name>
</gene>
<comment type="catalytic activity">
    <reaction evidence="1 13">
        <text>Catalyzes the rearrangement of -S-S- bonds in proteins.</text>
        <dbReference type="EC" id="5.3.4.1"/>
    </reaction>
</comment>
<name>A0AAN8G429_PATCE</name>
<evidence type="ECO:0000313" key="15">
    <source>
        <dbReference type="EMBL" id="KAK6165550.1"/>
    </source>
</evidence>
<evidence type="ECO:0000256" key="4">
    <source>
        <dbReference type="ARBA" id="ARBA00012723"/>
    </source>
</evidence>
<evidence type="ECO:0000256" key="3">
    <source>
        <dbReference type="ARBA" id="ARBA00006347"/>
    </source>
</evidence>
<comment type="subcellular location">
    <subcellularLocation>
        <location evidence="2">Endoplasmic reticulum lumen</location>
    </subcellularLocation>
</comment>
<dbReference type="SUPFAM" id="SSF52833">
    <property type="entry name" value="Thioredoxin-like"/>
    <property type="match status" value="5"/>
</dbReference>
<feature type="domain" description="Thioredoxin" evidence="14">
    <location>
        <begin position="149"/>
        <end position="266"/>
    </location>
</feature>
<dbReference type="GO" id="GO:0006457">
    <property type="term" value="P:protein folding"/>
    <property type="evidence" value="ECO:0007669"/>
    <property type="project" value="TreeGrafter"/>
</dbReference>
<dbReference type="PROSITE" id="PS00194">
    <property type="entry name" value="THIOREDOXIN_1"/>
    <property type="match status" value="3"/>
</dbReference>
<keyword evidence="10 11" id="KW-0676">Redox-active center</keyword>
<dbReference type="FunFam" id="3.40.30.10:FF:000076">
    <property type="entry name" value="Protein disulfide-isomerase A4"/>
    <property type="match status" value="1"/>
</dbReference>
<evidence type="ECO:0000259" key="14">
    <source>
        <dbReference type="PROSITE" id="PS51352"/>
    </source>
</evidence>
<feature type="domain" description="Thioredoxin" evidence="14">
    <location>
        <begin position="485"/>
        <end position="614"/>
    </location>
</feature>
<evidence type="ECO:0000256" key="9">
    <source>
        <dbReference type="ARBA" id="ARBA00023235"/>
    </source>
</evidence>
<protein>
    <recommendedName>
        <fullName evidence="4 13">Protein disulfide-isomerase</fullName>
        <ecNumber evidence="4 13">5.3.4.1</ecNumber>
    </recommendedName>
</protein>
<dbReference type="Proteomes" id="UP001347796">
    <property type="component" value="Unassembled WGS sequence"/>
</dbReference>
<evidence type="ECO:0000256" key="1">
    <source>
        <dbReference type="ARBA" id="ARBA00001182"/>
    </source>
</evidence>
<dbReference type="FunFam" id="3.40.30.10:FF:000017">
    <property type="entry name" value="Protein disulfide-isomerase A4"/>
    <property type="match status" value="2"/>
</dbReference>
<dbReference type="GO" id="GO:0003756">
    <property type="term" value="F:protein disulfide isomerase activity"/>
    <property type="evidence" value="ECO:0007669"/>
    <property type="project" value="UniProtKB-EC"/>
</dbReference>
<evidence type="ECO:0000256" key="5">
    <source>
        <dbReference type="ARBA" id="ARBA00022729"/>
    </source>
</evidence>
<feature type="chain" id="PRO_5042661515" description="Protein disulfide-isomerase" evidence="13">
    <location>
        <begin position="21"/>
        <end position="625"/>
    </location>
</feature>
<evidence type="ECO:0000313" key="16">
    <source>
        <dbReference type="Proteomes" id="UP001347796"/>
    </source>
</evidence>
<dbReference type="NCBIfam" id="TIGR01130">
    <property type="entry name" value="ER_PDI_fam"/>
    <property type="match status" value="1"/>
</dbReference>
<dbReference type="FunFam" id="3.40.30.10:FF:000027">
    <property type="entry name" value="protein disulfide-isomerase A2"/>
    <property type="match status" value="1"/>
</dbReference>
<dbReference type="EC" id="5.3.4.1" evidence="4 13"/>
<reference evidence="15 16" key="1">
    <citation type="submission" date="2024-01" db="EMBL/GenBank/DDBJ databases">
        <title>The genome of the rayed Mediterranean limpet Patella caerulea (Linnaeus, 1758).</title>
        <authorList>
            <person name="Anh-Thu Weber A."/>
            <person name="Halstead-Nussloch G."/>
        </authorList>
    </citation>
    <scope>NUCLEOTIDE SEQUENCE [LARGE SCALE GENOMIC DNA]</scope>
    <source>
        <strain evidence="15">AATW-2023a</strain>
        <tissue evidence="15">Whole specimen</tissue>
    </source>
</reference>
<dbReference type="GO" id="GO:0034976">
    <property type="term" value="P:response to endoplasmic reticulum stress"/>
    <property type="evidence" value="ECO:0007669"/>
    <property type="project" value="TreeGrafter"/>
</dbReference>
<evidence type="ECO:0000256" key="12">
    <source>
        <dbReference type="RuleBase" id="RU004208"/>
    </source>
</evidence>
<keyword evidence="5 13" id="KW-0732">Signal</keyword>
<feature type="domain" description="Thioredoxin" evidence="14">
    <location>
        <begin position="18"/>
        <end position="147"/>
    </location>
</feature>
<keyword evidence="16" id="KW-1185">Reference proteome</keyword>
<dbReference type="InterPro" id="IPR017937">
    <property type="entry name" value="Thioredoxin_CS"/>
</dbReference>
<dbReference type="InterPro" id="IPR036249">
    <property type="entry name" value="Thioredoxin-like_sf"/>
</dbReference>
<dbReference type="EMBL" id="JAZGQO010000021">
    <property type="protein sequence ID" value="KAK6165550.1"/>
    <property type="molecule type" value="Genomic_DNA"/>
</dbReference>
<dbReference type="InterPro" id="IPR013766">
    <property type="entry name" value="Thioredoxin_domain"/>
</dbReference>
<dbReference type="CDD" id="cd02961">
    <property type="entry name" value="PDI_a_family"/>
    <property type="match status" value="2"/>
</dbReference>
<dbReference type="Pfam" id="PF00085">
    <property type="entry name" value="Thioredoxin"/>
    <property type="match status" value="3"/>
</dbReference>
<evidence type="ECO:0000256" key="6">
    <source>
        <dbReference type="ARBA" id="ARBA00022737"/>
    </source>
</evidence>
<dbReference type="GO" id="GO:0005788">
    <property type="term" value="C:endoplasmic reticulum lumen"/>
    <property type="evidence" value="ECO:0007669"/>
    <property type="project" value="UniProtKB-SubCell"/>
</dbReference>
<keyword evidence="7" id="KW-0256">Endoplasmic reticulum</keyword>
<evidence type="ECO:0000256" key="7">
    <source>
        <dbReference type="ARBA" id="ARBA00022824"/>
    </source>
</evidence>
<evidence type="ECO:0000256" key="11">
    <source>
        <dbReference type="PIRSR" id="PIRSR605792-51"/>
    </source>
</evidence>
<proteinExistence type="inferred from homology"/>
<dbReference type="PROSITE" id="PS51352">
    <property type="entry name" value="THIOREDOXIN_2"/>
    <property type="match status" value="3"/>
</dbReference>
<dbReference type="AlphaFoldDB" id="A0AAN8G429"/>
<dbReference type="PANTHER" id="PTHR18929:SF210">
    <property type="entry name" value="PROTEIN DISULFIDE-ISOMERASE A4"/>
    <property type="match status" value="1"/>
</dbReference>
<dbReference type="Pfam" id="PF13848">
    <property type="entry name" value="Thioredoxin_6"/>
    <property type="match status" value="1"/>
</dbReference>
<dbReference type="PRINTS" id="PR00421">
    <property type="entry name" value="THIOREDOXIN"/>
</dbReference>
<dbReference type="NCBIfam" id="TIGR01126">
    <property type="entry name" value="pdi_dom"/>
    <property type="match status" value="3"/>
</dbReference>
<evidence type="ECO:0000256" key="13">
    <source>
        <dbReference type="RuleBase" id="RU361130"/>
    </source>
</evidence>
<comment type="caution">
    <text evidence="15">The sequence shown here is derived from an EMBL/GenBank/DDBJ whole genome shotgun (WGS) entry which is preliminary data.</text>
</comment>
<sequence>MRIGYRFLLLASLCLTSVFADDDNIDEEEPDVETGGGEIKEEDNVLVLTTSNFDEVINSRENVLVEFYAPWCGHCKSLAPEYAEAAKALKDNDPPVTLGKVDATVEEELATRFEVSGYPTLKVFKNGNPSDYDGPRKSAGIISYMKERSDPNWKPPPEAVVTLTDDNFDDVVNKEELILVEFYAPWCGHCKQLAPAYEKAAQDLKQQHPPIILAKVDATQQNELAKRFDVSGYPTLKIFRKGRPKDYDGGRDQRSIVNYMISQAGEAARPVPNQQALNNMIKDKDIIVVGFFDDVDDANVRVYMDAANDLRDDFTFAISYDDATRNAYKVNPGSVVILNPEKFYTKYEPKWHVLEKKNLAVKDVVELVEKYQVPLVGQYQLSMEKRYSKLRPLCLVFYTVDWSHDHREATQLWRKKIANIAQNYRDITFAVANEEDFDELMKQFGLDDSPEEINIGIIGKDNKKYKMEPMEEFDSDEIKEFLEKFKKGKLSPEIRSQPIPKKQSGPVKVVVGKNFDEIVLDTTKDVLIEFYAPWCGHCKQLDPIYKKLAKQVKDQKNLVIAKIDATANDSPDNFKTEGFPTIYFATAKDKENPIKFEGKREIEDFEKFMREHATVSFGKSSKEEL</sequence>
<keyword evidence="6" id="KW-0677">Repeat</keyword>